<accession>A0ACB8T1K2</accession>
<reference evidence="1" key="2">
    <citation type="journal article" date="2022" name="New Phytol.">
        <title>Evolutionary transition to the ectomycorrhizal habit in the genomes of a hyperdiverse lineage of mushroom-forming fungi.</title>
        <authorList>
            <person name="Looney B."/>
            <person name="Miyauchi S."/>
            <person name="Morin E."/>
            <person name="Drula E."/>
            <person name="Courty P.E."/>
            <person name="Kohler A."/>
            <person name="Kuo A."/>
            <person name="LaButti K."/>
            <person name="Pangilinan J."/>
            <person name="Lipzen A."/>
            <person name="Riley R."/>
            <person name="Andreopoulos W."/>
            <person name="He G."/>
            <person name="Johnson J."/>
            <person name="Nolan M."/>
            <person name="Tritt A."/>
            <person name="Barry K.W."/>
            <person name="Grigoriev I.V."/>
            <person name="Nagy L.G."/>
            <person name="Hibbett D."/>
            <person name="Henrissat B."/>
            <person name="Matheny P.B."/>
            <person name="Labbe J."/>
            <person name="Martin F.M."/>
        </authorList>
    </citation>
    <scope>NUCLEOTIDE SEQUENCE</scope>
    <source>
        <strain evidence="1">HHB10654</strain>
    </source>
</reference>
<gene>
    <name evidence="1" type="ORF">BV25DRAFT_1825795</name>
</gene>
<comment type="caution">
    <text evidence="1">The sequence shown here is derived from an EMBL/GenBank/DDBJ whole genome shotgun (WGS) entry which is preliminary data.</text>
</comment>
<dbReference type="EMBL" id="MU277208">
    <property type="protein sequence ID" value="KAI0062347.1"/>
    <property type="molecule type" value="Genomic_DNA"/>
</dbReference>
<sequence length="593" mass="66188">MPERKSSLGTSRRAAQKAHIPFRADDLQRGKKTGVSVGYVDHKSDEFEPFGQILSQADTRTPPRARNGTQKGKRKSEAFLPTIDDEDGEMSMELDQSPLGGPTSATAYYHSTRQNAQPSSVSRVGSSSRPVARGSDVDYDAVPSPPARSSIADRSRRSSVYNGGTAGPSRLSHSVVAHDEDEDMPFDDGGGEDHYQDEGDYRRQSFAGATPRRTSFTQIGRDESVEDENLPGGEEDEDEDEEDAQARAEHSRAKGKGRALDQDDGDDQEVEEEIAQGMQEVDNDYPEDEDDEEPEPERPEKRKRASSVEEGVQKKPRGRPKKTNLPPSQSPEHPENTDGRRRGTRLRYKPLEYWRQEKVVWGRRESGISYVPTIKKILRLPKEEPKPLGIAGKRSKRKTAPRSKSATEQEVVTVYNPEEGWDDETLPNGNVIDFLTGREVARRLVWPSKLIRHRESPNKEFYFTKIFGDGEYIAAGQLKIPARGHKPSKSTKDNTYVFYVIEGAVTFKIHETSYVLCTGATILVPRGNTYYIENIAERDAKLFFTQARRVSAEEETPTEVLPASAAPPQRSTSLGQAPRQSSELPTRRGASKA</sequence>
<organism evidence="1 2">
    <name type="scientific">Artomyces pyxidatus</name>
    <dbReference type="NCBI Taxonomy" id="48021"/>
    <lineage>
        <taxon>Eukaryota</taxon>
        <taxon>Fungi</taxon>
        <taxon>Dikarya</taxon>
        <taxon>Basidiomycota</taxon>
        <taxon>Agaricomycotina</taxon>
        <taxon>Agaricomycetes</taxon>
        <taxon>Russulales</taxon>
        <taxon>Auriscalpiaceae</taxon>
        <taxon>Artomyces</taxon>
    </lineage>
</organism>
<dbReference type="Proteomes" id="UP000814140">
    <property type="component" value="Unassembled WGS sequence"/>
</dbReference>
<proteinExistence type="predicted"/>
<reference evidence="1" key="1">
    <citation type="submission" date="2021-03" db="EMBL/GenBank/DDBJ databases">
        <authorList>
            <consortium name="DOE Joint Genome Institute"/>
            <person name="Ahrendt S."/>
            <person name="Looney B.P."/>
            <person name="Miyauchi S."/>
            <person name="Morin E."/>
            <person name="Drula E."/>
            <person name="Courty P.E."/>
            <person name="Chicoki N."/>
            <person name="Fauchery L."/>
            <person name="Kohler A."/>
            <person name="Kuo A."/>
            <person name="Labutti K."/>
            <person name="Pangilinan J."/>
            <person name="Lipzen A."/>
            <person name="Riley R."/>
            <person name="Andreopoulos W."/>
            <person name="He G."/>
            <person name="Johnson J."/>
            <person name="Barry K.W."/>
            <person name="Grigoriev I.V."/>
            <person name="Nagy L."/>
            <person name="Hibbett D."/>
            <person name="Henrissat B."/>
            <person name="Matheny P.B."/>
            <person name="Labbe J."/>
            <person name="Martin F."/>
        </authorList>
    </citation>
    <scope>NUCLEOTIDE SEQUENCE</scope>
    <source>
        <strain evidence="1">HHB10654</strain>
    </source>
</reference>
<name>A0ACB8T1K2_9AGAM</name>
<keyword evidence="2" id="KW-1185">Reference proteome</keyword>
<evidence type="ECO:0000313" key="2">
    <source>
        <dbReference type="Proteomes" id="UP000814140"/>
    </source>
</evidence>
<protein>
    <submittedName>
        <fullName evidence="1">Uncharacterized protein</fullName>
    </submittedName>
</protein>
<evidence type="ECO:0000313" key="1">
    <source>
        <dbReference type="EMBL" id="KAI0062347.1"/>
    </source>
</evidence>